<evidence type="ECO:0000313" key="2">
    <source>
        <dbReference type="Proteomes" id="UP001159364"/>
    </source>
</evidence>
<gene>
    <name evidence="1" type="ORF">K2173_007455</name>
</gene>
<evidence type="ECO:0000313" key="1">
    <source>
        <dbReference type="EMBL" id="KAJ8762298.1"/>
    </source>
</evidence>
<dbReference type="Proteomes" id="UP001159364">
    <property type="component" value="Linkage Group LG06"/>
</dbReference>
<protein>
    <submittedName>
        <fullName evidence="1">Uncharacterized protein</fullName>
    </submittedName>
</protein>
<organism evidence="1 2">
    <name type="scientific">Erythroxylum novogranatense</name>
    <dbReference type="NCBI Taxonomy" id="1862640"/>
    <lineage>
        <taxon>Eukaryota</taxon>
        <taxon>Viridiplantae</taxon>
        <taxon>Streptophyta</taxon>
        <taxon>Embryophyta</taxon>
        <taxon>Tracheophyta</taxon>
        <taxon>Spermatophyta</taxon>
        <taxon>Magnoliopsida</taxon>
        <taxon>eudicotyledons</taxon>
        <taxon>Gunneridae</taxon>
        <taxon>Pentapetalae</taxon>
        <taxon>rosids</taxon>
        <taxon>fabids</taxon>
        <taxon>Malpighiales</taxon>
        <taxon>Erythroxylaceae</taxon>
        <taxon>Erythroxylum</taxon>
    </lineage>
</organism>
<comment type="caution">
    <text evidence="1">The sequence shown here is derived from an EMBL/GenBank/DDBJ whole genome shotgun (WGS) entry which is preliminary data.</text>
</comment>
<keyword evidence="2" id="KW-1185">Reference proteome</keyword>
<dbReference type="EMBL" id="JAIWQS010000006">
    <property type="protein sequence ID" value="KAJ8762298.1"/>
    <property type="molecule type" value="Genomic_DNA"/>
</dbReference>
<sequence>MHLAVWMRTIQEKLSNTRTFDEWRKLEMFFKNVKRHEVAIVILYEFVPHAGKVLLRLLLLCTVGVSRSVSIVVTCDIVWGFPPASEVARKYCNSRIRLQTLKFRALSN</sequence>
<accession>A0AAV8T6R6</accession>
<reference evidence="1 2" key="1">
    <citation type="submission" date="2021-09" db="EMBL/GenBank/DDBJ databases">
        <title>Genomic insights and catalytic innovation underlie evolution of tropane alkaloids biosynthesis.</title>
        <authorList>
            <person name="Wang Y.-J."/>
            <person name="Tian T."/>
            <person name="Huang J.-P."/>
            <person name="Huang S.-X."/>
        </authorList>
    </citation>
    <scope>NUCLEOTIDE SEQUENCE [LARGE SCALE GENOMIC DNA]</scope>
    <source>
        <strain evidence="1">KIB-2018</strain>
        <tissue evidence="1">Leaf</tissue>
    </source>
</reference>
<dbReference type="AlphaFoldDB" id="A0AAV8T6R6"/>
<name>A0AAV8T6R6_9ROSI</name>
<proteinExistence type="predicted"/>